<dbReference type="SUPFAM" id="SSF56801">
    <property type="entry name" value="Acetyl-CoA synthetase-like"/>
    <property type="match status" value="4"/>
</dbReference>
<dbReference type="Pfam" id="PF00501">
    <property type="entry name" value="AMP-binding"/>
    <property type="match status" value="4"/>
</dbReference>
<dbReference type="EMBL" id="JBIUWZ010000003">
    <property type="protein sequence ID" value="MFJ2677178.1"/>
    <property type="molecule type" value="Genomic_DNA"/>
</dbReference>
<dbReference type="SUPFAM" id="SSF52777">
    <property type="entry name" value="CoA-dependent acyltransferases"/>
    <property type="match status" value="10"/>
</dbReference>
<dbReference type="NCBIfam" id="NF004282">
    <property type="entry name" value="PRK05691.1"/>
    <property type="match status" value="5"/>
</dbReference>
<dbReference type="NCBIfam" id="NF003417">
    <property type="entry name" value="PRK04813.1"/>
    <property type="match status" value="4"/>
</dbReference>
<dbReference type="Pfam" id="PF00550">
    <property type="entry name" value="PP-binding"/>
    <property type="match status" value="4"/>
</dbReference>
<dbReference type="InterPro" id="IPR010071">
    <property type="entry name" value="AA_adenyl_dom"/>
</dbReference>
<feature type="domain" description="Carrier" evidence="4">
    <location>
        <begin position="3116"/>
        <end position="3190"/>
    </location>
</feature>
<dbReference type="InterPro" id="IPR020806">
    <property type="entry name" value="PKS_PP-bd"/>
</dbReference>
<feature type="domain" description="Carrier" evidence="4">
    <location>
        <begin position="2063"/>
        <end position="2138"/>
    </location>
</feature>
<organism evidence="5 6">
    <name type="scientific">Pseudomonas sivasensis</name>
    <dbReference type="NCBI Taxonomy" id="1880678"/>
    <lineage>
        <taxon>Bacteria</taxon>
        <taxon>Pseudomonadati</taxon>
        <taxon>Pseudomonadota</taxon>
        <taxon>Gammaproteobacteria</taxon>
        <taxon>Pseudomonadales</taxon>
        <taxon>Pseudomonadaceae</taxon>
        <taxon>Pseudomonas</taxon>
    </lineage>
</organism>
<dbReference type="NCBIfam" id="TIGR01733">
    <property type="entry name" value="AA-adenyl-dom"/>
    <property type="match status" value="4"/>
</dbReference>
<dbReference type="InterPro" id="IPR001031">
    <property type="entry name" value="Thioesterase"/>
</dbReference>
<keyword evidence="6" id="KW-1185">Reference proteome</keyword>
<protein>
    <submittedName>
        <fullName evidence="5">Non-ribosomal peptide synthase/polyketide synthase</fullName>
    </submittedName>
</protein>
<dbReference type="SUPFAM" id="SSF47336">
    <property type="entry name" value="ACP-like"/>
    <property type="match status" value="4"/>
</dbReference>
<dbReference type="RefSeq" id="WP_401380048.1">
    <property type="nucleotide sequence ID" value="NZ_JBIUWZ010000003.1"/>
</dbReference>
<dbReference type="Proteomes" id="UP001617213">
    <property type="component" value="Unassembled WGS sequence"/>
</dbReference>
<dbReference type="SMART" id="SM00824">
    <property type="entry name" value="PKS_TE"/>
    <property type="match status" value="1"/>
</dbReference>
<name>A0ABW8DUA4_9PSED</name>
<dbReference type="Pfam" id="PF00668">
    <property type="entry name" value="Condensation"/>
    <property type="match status" value="5"/>
</dbReference>
<dbReference type="InterPro" id="IPR000873">
    <property type="entry name" value="AMP-dep_synth/lig_dom"/>
</dbReference>
<dbReference type="InterPro" id="IPR006162">
    <property type="entry name" value="Ppantetheine_attach_site"/>
</dbReference>
<keyword evidence="3" id="KW-0597">Phosphoprotein</keyword>
<dbReference type="PROSITE" id="PS50075">
    <property type="entry name" value="CARRIER"/>
    <property type="match status" value="4"/>
</dbReference>
<dbReference type="InterPro" id="IPR020802">
    <property type="entry name" value="TesA-like"/>
</dbReference>
<dbReference type="NCBIfam" id="TIGR01720">
    <property type="entry name" value="NRPS-para261"/>
    <property type="match status" value="1"/>
</dbReference>
<comment type="caution">
    <text evidence="5">The sequence shown here is derived from an EMBL/GenBank/DDBJ whole genome shotgun (WGS) entry which is preliminary data.</text>
</comment>
<evidence type="ECO:0000313" key="6">
    <source>
        <dbReference type="Proteomes" id="UP001617213"/>
    </source>
</evidence>
<dbReference type="InterPro" id="IPR023213">
    <property type="entry name" value="CAT-like_dom_sf"/>
</dbReference>
<evidence type="ECO:0000256" key="2">
    <source>
        <dbReference type="ARBA" id="ARBA00022450"/>
    </source>
</evidence>
<feature type="domain" description="Carrier" evidence="4">
    <location>
        <begin position="999"/>
        <end position="1074"/>
    </location>
</feature>
<dbReference type="CDD" id="cd17646">
    <property type="entry name" value="A_NRPS_AB3403-like"/>
    <property type="match status" value="2"/>
</dbReference>
<proteinExistence type="predicted"/>
<evidence type="ECO:0000256" key="3">
    <source>
        <dbReference type="ARBA" id="ARBA00022553"/>
    </source>
</evidence>
<dbReference type="PANTHER" id="PTHR45398">
    <property type="match status" value="1"/>
</dbReference>
<dbReference type="CDD" id="cd19531">
    <property type="entry name" value="LCL_NRPS-like"/>
    <property type="match status" value="3"/>
</dbReference>
<dbReference type="SUPFAM" id="SSF53474">
    <property type="entry name" value="alpha/beta-Hydrolases"/>
    <property type="match status" value="1"/>
</dbReference>
<dbReference type="InterPro" id="IPR010060">
    <property type="entry name" value="NRPS_synth"/>
</dbReference>
<dbReference type="CDD" id="cd19534">
    <property type="entry name" value="E_NRPS"/>
    <property type="match status" value="1"/>
</dbReference>
<comment type="cofactor">
    <cofactor evidence="1">
        <name>pantetheine 4'-phosphate</name>
        <dbReference type="ChEBI" id="CHEBI:47942"/>
    </cofactor>
</comment>
<dbReference type="Pfam" id="PF13193">
    <property type="entry name" value="AMP-binding_C"/>
    <property type="match status" value="4"/>
</dbReference>
<evidence type="ECO:0000313" key="5">
    <source>
        <dbReference type="EMBL" id="MFJ2677178.1"/>
    </source>
</evidence>
<evidence type="ECO:0000256" key="1">
    <source>
        <dbReference type="ARBA" id="ARBA00001957"/>
    </source>
</evidence>
<dbReference type="PROSITE" id="PS00455">
    <property type="entry name" value="AMP_BINDING"/>
    <property type="match status" value="4"/>
</dbReference>
<dbReference type="Gene3D" id="1.10.1200.10">
    <property type="entry name" value="ACP-like"/>
    <property type="match status" value="4"/>
</dbReference>
<gene>
    <name evidence="5" type="ORF">ACIOWJ_03595</name>
</gene>
<dbReference type="PROSITE" id="PS00012">
    <property type="entry name" value="PHOSPHOPANTETHEINE"/>
    <property type="match status" value="4"/>
</dbReference>
<dbReference type="InterPro" id="IPR001242">
    <property type="entry name" value="Condensation_dom"/>
</dbReference>
<dbReference type="Gene3D" id="3.30.300.30">
    <property type="match status" value="4"/>
</dbReference>
<dbReference type="Gene3D" id="3.30.559.30">
    <property type="entry name" value="Nonribosomal peptide synthetase, condensation domain"/>
    <property type="match status" value="5"/>
</dbReference>
<dbReference type="Gene3D" id="2.30.38.10">
    <property type="entry name" value="Luciferase, Domain 3"/>
    <property type="match status" value="4"/>
</dbReference>
<dbReference type="InterPro" id="IPR020845">
    <property type="entry name" value="AMP-binding_CS"/>
</dbReference>
<dbReference type="Gene3D" id="3.30.559.10">
    <property type="entry name" value="Chloramphenicol acetyltransferase-like domain"/>
    <property type="match status" value="5"/>
</dbReference>
<dbReference type="Gene3D" id="3.40.50.980">
    <property type="match status" value="8"/>
</dbReference>
<feature type="domain" description="Carrier" evidence="4">
    <location>
        <begin position="4619"/>
        <end position="4696"/>
    </location>
</feature>
<dbReference type="SMART" id="SM00823">
    <property type="entry name" value="PKS_PP"/>
    <property type="match status" value="3"/>
</dbReference>
<dbReference type="InterPro" id="IPR029058">
    <property type="entry name" value="AB_hydrolase_fold"/>
</dbReference>
<keyword evidence="2" id="KW-0596">Phosphopantetheine</keyword>
<dbReference type="CDD" id="cd19543">
    <property type="entry name" value="DCL_NRPS"/>
    <property type="match status" value="1"/>
</dbReference>
<accession>A0ABW8DUA4</accession>
<dbReference type="InterPro" id="IPR045851">
    <property type="entry name" value="AMP-bd_C_sf"/>
</dbReference>
<sequence>MNPLNQLPDDDLLALLMADDVGSEHSIKASTHRGPTPLSFAQQRLWFLQQLSPDSSAYNLPNALHLRGPLDTSALAAALQQIIDRHDVLKTAFQTVDDEPRQVLDPQARIHVREEDLSGLTPHVRSTAVTERLAAEAGAPFDLGQAPLIRATLITLERDEHILLLNMHHIVSDAWSNPILMHDLIQAYQRACQGDTTPLARPAIQYADYARWQREEYPNTPAQQRAADYWAGYLGREIPTLDLPTEFPRNAEQQHRAGNLQLSVPTALSQQLHGFCQQQDLTPFIVLLGTWQLLLSRYSGQQDFTVGVPNASRNQSETQDLVGFFVSSQIYRTQITDDLTTGEFLQALRQQSRAAMEHADYPIELIIERLQLQRSTQANPLFQTLFNWRVSQDQPAALTLGELSLAFLPVAQHEAKFDLSMDVDYTPQQITASIEYSTALFGAATIERLGQHWLRLLQSLVDGPQRRLAELPMLDHAEQHQMVSAWNATATHYPLDHSVQQLIEAQVAATPNATALVFGDQQLSYHQLNQRANQLAHKLMELGVGPDALVGIATERSLEMVIGLLAVLKAGAAYVPLDPEYPQDRLSYMIEDSGIGLLLTQQHLLTQLPIPAALPVLTLDQLDVSAYADTNPEVAVDGENLAYVIYTSGSTGKPKGAGNRHSALTNRLCWMQQAYGLTADDTVLQKTPFSFDVSVWEFFWPLMTGARLAVAGPGDHRDPAILISLIQRYQVTTLHFVPSMLQVFLLDEQVAQCTGLTRIICSGEALPVDAQQQVFAKLPNAGLFNLYGPTEAAIDVTHWTCREEGKASVPIGQPIANLTTYILDAELQPVPAGVIGELYLGGEGLARGYHRRPALTAERFMTSPFGDGQRLYRTGDLASYRPDGVIEYRGRIDHQVKIRGLRIELGEIETRLMELDCVREAVVIAADGQLVAYAVPAQARDAADLRSDIKHRLSEHLPDYMVPAQLIFLDQLPLSPNGKLDRKALPKPDANLLQKAYVAPQSPLEQQIAAIWQDVLKREAVGLHDDFFELGGHSLLATQVVSRVRHALNTDVPLRSLFECSTLQAFVATLAQEPVRHEPPLVRVARDQPLRLSYAQERQWFLWQLDPQSTAYHIPAALRLRGHLDTQALQRSFDHLIERHESLRTSFTQDGERTVQQIAAHAPLAISVESRLGAEEQAIQACVEHEIQQLFDLQHGPLLRVKLLKLADDDHVLILTQHHIVSDGWSINVMIQELIALYAGFSQQQPVSLPDLPVQYADYGVWQRQWMEAGERERQLAYWTEQLGGEQTVLELPADHTRPSEQSYRGAQLELALGHELNQSLKQLAQQQGVTLFMLLLASFQTLLHRYSGQTDIRVGVPIANRNRVETEGLIGFFVNTQVLRAELNGQARFVDVLQQVKHHALQAQAHQDLPFEQLVEALQPERSLSHSPLFQVMYNHASVQPQNSVSLPGLSLEVLEGTLPSTQFDLSLDTTESADDLLATLTYAIDLFEASTVQRLAGHWQNLLQAIVRNPQQRLGEMDMLGHEERHLMLHDWSSATLDYPSEQRVHQLFEAQVAKQPSAPALLFEDRQLSYAELNAQANRLARHLVSLGVGPDVLVGIAVERGLDMIIGLLAVLKAGGAYVPLDPEYPQDRLLCMIEDSGTQLMLTQSHLRERLKIPSEVAHLCLDQNQAWVDLDDSNLVNRAHADNLAYVMFTSGSTGRPKGVGINQSSLTRHAYVSLGFFNLNGGDRILQFSTFNFDGFVEQLYPALICGASVVLRGTEIWDTETFYHALIKHQISVVDLTTAYWNLLAKDFAAAGPRDYGRLKQVHAGGEAMPPEGLAAWSQAGLGHVKLLNTYGPTEATVTVTALDCTDYVTGARPTPLTMPIGKVLAGRSIYLLDDSGAPAPIGVVGELVIGGELLARGYFNRPDLTAERFMPDPFSQGGGRLYRTGDLARYTPDGVIEYVGRIDHQVKIRGFRIELGEIEARLLEHDMVRDAIVLAQPAASGLQLVGYVVPQATAVPHAELRQSIKAALAAVLPDYMVPGFLMFLDVLPLSPNGKLDRKALPKPDASQQQNHYVAPRTALEIQVAGIWQSVLNLEQVGLTDDFFALGGHSLLATQIISRVRQALGLDVALRSLFERSVLGDFVVGLDGRARQHELPLVPVERTQSLPLSYAQERQWFLWQLDPHSAAYHLPAALRLKGALDVAALEHAFNQLIARHEALRTTFVVDNEHPRQIIADQAPLALVVETLNGTPDDATIKAFVEHETRQLFDLQNGPLLRVRLLRLADDEHVLVLTQHHIVSDGWSVQLMVEELISLYGAAQSGQPHALAPLPIQYADYAAWQRQWMQAGERERQLAYWTGQLAGEHSVLELPTDRPRPAEQSYRGAHLSITLAPGLGDAVHAFAHRVGVTPFMLLLASFQTLLHRYSGQNDIRVGVPIANRNRVETEGLIGFFVNTQVMKAEFTSHLRVEALLQQVKQHALDAQAHQDLPFEQLVEALQPERSLSHNPLFQVMFNHQSADKPSATKRPSLPSALQVEGLDWEGSTSQFDLTLSTSESAEGLSATLTYATDLFNATTIERLGRHWQQLLHSLIADPQQRVADLAMLDHAEQQHIVSAWNATTTHYPLHHSVQQLIEAQVAATPNATALVFGDQQLSYHQLNQRANQLAHKLMELGVGPDALVGIATERSLEMVIGLLAVLKAGGAYVPLDPEYPQDRLSYMIEDSGIGLLLTQKHLLTQLPIPAALPVLTLDQLDVSAYADTNPEVAVDGENLAYVIYTSGSTGKPKGAGNRHSALTNRLCWMQQAYGLTADDTVLQKTPFSFDVSVWEFFWPLMTGARLAVAGPGDHRDPAILISLIQRYQVTTLHFVPSMLQVFLLDEQVAQCTRLTRIICSGEALPVDAQQQVFAKLPNAGLFNLYGPTEAAIDVTHWTCREEGKASVPIGQPIANLTTYILDAELQPVPAGVIGELYLGGEGLARGYHRRPALTAERFMTSPFGDGQRLYRTGDLASYRPDGVIEYRGRIDHQVKIRGLRIELGEIETRLMELDCVREAVVIAADGQLVAYAVPAQARDAADLRSDIKHRLSEHLPDYMVPAQLIFLDQLPLSPNGKLDRKALPKPDANLLQKAYVAPQSPLEQQIAAIWQDVLKLERVGLNDNFFELGGDSIISIQVVSRARQQGIAFTPKELFQHQTVQGLASVARIGASAQVIDQGPATGPLTLLPIHQVFFETAIPERHHWNQSVLLQPAQPLVAEALQQALHAVIEHHDALRLSFEQHPGGWSAQYRPMVDWQLQQIDATAEQLSDLCDQAQGSLDLQHGPLIRALLIHLADGTQRLLLVIHHLAVDGVSWRILFEDLQNAYQQVSDQQPVQLPARTSSVKAWAERLQRRAQNQTSQDELNYWLAQLDTNTPDLPCERPHGSLDNRHSHTLHTHLDARQTKQLLQQAPKAYRTQINDLLLTALARVISRWTGAPHCLIELEGHGREDLFDDIDLTRTVGWFTSLFPVKLVPAANLGDSIKQIKEQLRAIPDKGLGYGALRYLGTPQARASLGALQAPRITFNYLGQFDGSFDASQGSLLAPAAEGSGREQALNAPLGNWLSLNGQVYGDELTLGWQFSREMFDEATIAHLADDLKRELLALIEHCCDTANVGVTPSDFPLARISQAQLDRLPVPLPQVEDIYPLSAMQQGMLFHTLEAPESALYVNQMAVSVTGLDVARFTAAWNAVIERHEILRTGFWADNQLAEPLQVVYRAATMPVDVLDWQQRGVTAQDLEVLASQDCARGFELLRAPLTRLTLVQLDPQTHYLIWTSHHILMDGWSNSRLLGEVFAIYNGQAAPAKRGHYRDYIRWLQDQSQAVLEQFWKTKLQDLNGTSSLANSLSPKPAMELEGHAALYLNWDTLQTAHLREQAQRLRVTPNTLIQATWLLLLQRYTGQDTVCFGATVAGRPASLPGSEDMLGLFINTLPIIQTPQPHMPVAQWLQALQAYNLEVRDHEHASLADVQRWSGQGGQPLFDSILVFENYPVDERLQEAGQERLSFGDVSSRDVTNFAMDLAINLGDTLKIEFLYLRNRFTEAATAQILRSFETLLLELLNNAQANVGSLTMLAGTEQQLLLQRNVLSPAMAPRAHLAQVIRQHALERPDAVAVVCDGIELSYGELDARANRLAHCLMAQGIGPEMFVGVALERSVDVIVAFYGVMKTGAAYVPLDIDYPQDRVQWIVEDSAMSVLISQHSLRSRFDGLGEATLIDLDRLPLSDWPATCPAPQVHDDNLAYLIYTSGSTGKPKGVAVTHGQIRMHCQAIAERYEMDSGTRELLFMSFAFDGAQERWLSTLQSGGCLVVRGNQLWTPEETWQALHAHSISIACFPPAYLQQLAEYGDSQTDAPPPVRIYCFGGDAVAEANFELVKRVLKPQYLTNGYGPTETVVTPLLWKVSADERCNAVYAPIGTRVGERTLYVLDEHLNPVPDGVAGELYIGGEGVARGYHQRPGLSAERFVVDPFAANGTRLYRTGDLVRQRPDGVIDYLGRLDNQVKIRGFRIELGEIESRLREIPDVQDAVVVARDTAGGKQLIGYVVADASAGLRERLRAALQVELPDYMVPAQILALPAFPLNPNGKLDRLALPDPDFKGRAFVAPRNALEAQLAAIWQEVLELESVGVTDNFFELGGDSLRILKVLSKVRSQPDIGIELKLRDMIGKPTIAELSGFAEDDASLNPLLLLNSETTHSSPLFCLHAGFGTVFDYEPLARRLDGQRSVYGLQCRMLLDRQWNDDSLASMAIDYSQYIRQQQASGPYHLVGWSLGGTLAVLVAQELESQGQRVEFLGLVDSFVPTGEDVLSDDWSDDLRGFLAVLFGLSAEALPAFDVRATTDSAVLEQLIAQVQSGAAARSVYAAISTEELAHTFQVAMKLKALSTGLDGLPPTRAQAHCWWAKALADQPASNLASARSNEQIAAGHYDMLNHPTLLQGLLQHLALQPVAS</sequence>
<dbReference type="Pfam" id="PF00975">
    <property type="entry name" value="Thioesterase"/>
    <property type="match status" value="1"/>
</dbReference>
<reference evidence="5 6" key="1">
    <citation type="submission" date="2024-10" db="EMBL/GenBank/DDBJ databases">
        <title>The Natural Products Discovery Center: Release of the First 8490 Sequenced Strains for Exploring Actinobacteria Biosynthetic Diversity.</title>
        <authorList>
            <person name="Kalkreuter E."/>
            <person name="Kautsar S.A."/>
            <person name="Yang D."/>
            <person name="Bader C.D."/>
            <person name="Teijaro C.N."/>
            <person name="Fluegel L."/>
            <person name="Davis C.M."/>
            <person name="Simpson J.R."/>
            <person name="Lauterbach L."/>
            <person name="Steele A.D."/>
            <person name="Gui C."/>
            <person name="Meng S."/>
            <person name="Li G."/>
            <person name="Viehrig K."/>
            <person name="Ye F."/>
            <person name="Su P."/>
            <person name="Kiefer A.F."/>
            <person name="Nichols A."/>
            <person name="Cepeda A.J."/>
            <person name="Yan W."/>
            <person name="Fan B."/>
            <person name="Jiang Y."/>
            <person name="Adhikari A."/>
            <person name="Zheng C.-J."/>
            <person name="Schuster L."/>
            <person name="Cowan T.M."/>
            <person name="Smanski M.J."/>
            <person name="Chevrette M.G."/>
            <person name="De Carvalho L.P.S."/>
            <person name="Shen B."/>
        </authorList>
    </citation>
    <scope>NUCLEOTIDE SEQUENCE [LARGE SCALE GENOMIC DNA]</scope>
    <source>
        <strain evidence="5 6">NPDC087581</strain>
    </source>
</reference>
<dbReference type="CDD" id="cd17649">
    <property type="entry name" value="A_NRPS_PvdJ-like"/>
    <property type="match status" value="2"/>
</dbReference>
<evidence type="ECO:0000259" key="4">
    <source>
        <dbReference type="PROSITE" id="PS50075"/>
    </source>
</evidence>
<dbReference type="InterPro" id="IPR036736">
    <property type="entry name" value="ACP-like_sf"/>
</dbReference>
<dbReference type="PANTHER" id="PTHR45398:SF1">
    <property type="entry name" value="ENZYME, PUTATIVE (JCVI)-RELATED"/>
    <property type="match status" value="1"/>
</dbReference>
<dbReference type="Gene3D" id="3.40.50.1820">
    <property type="entry name" value="alpha/beta hydrolase"/>
    <property type="match status" value="1"/>
</dbReference>
<dbReference type="InterPro" id="IPR025110">
    <property type="entry name" value="AMP-bd_C"/>
</dbReference>
<dbReference type="InterPro" id="IPR009081">
    <property type="entry name" value="PP-bd_ACP"/>
</dbReference>